<gene>
    <name evidence="1" type="ORF">P1J78_19550</name>
</gene>
<accession>A0AAE3NVC4</accession>
<dbReference type="RefSeq" id="WP_275569068.1">
    <property type="nucleotide sequence ID" value="NZ_JARGYC010000067.1"/>
</dbReference>
<comment type="caution">
    <text evidence="1">The sequence shown here is derived from an EMBL/GenBank/DDBJ whole genome shotgun (WGS) entry which is preliminary data.</text>
</comment>
<protein>
    <submittedName>
        <fullName evidence="1">Uncharacterized protein</fullName>
    </submittedName>
</protein>
<evidence type="ECO:0000313" key="2">
    <source>
        <dbReference type="Proteomes" id="UP001220964"/>
    </source>
</evidence>
<organism evidence="1 2">
    <name type="scientific">Psychromarinibacter sediminicola</name>
    <dbReference type="NCBI Taxonomy" id="3033385"/>
    <lineage>
        <taxon>Bacteria</taxon>
        <taxon>Pseudomonadati</taxon>
        <taxon>Pseudomonadota</taxon>
        <taxon>Alphaproteobacteria</taxon>
        <taxon>Rhodobacterales</taxon>
        <taxon>Paracoccaceae</taxon>
        <taxon>Psychromarinibacter</taxon>
    </lineage>
</organism>
<proteinExistence type="predicted"/>
<dbReference type="EMBL" id="JARGYC010000067">
    <property type="protein sequence ID" value="MDF0602944.1"/>
    <property type="molecule type" value="Genomic_DNA"/>
</dbReference>
<dbReference type="AlphaFoldDB" id="A0AAE3NVC4"/>
<evidence type="ECO:0000313" key="1">
    <source>
        <dbReference type="EMBL" id="MDF0602944.1"/>
    </source>
</evidence>
<name>A0AAE3NVC4_9RHOB</name>
<keyword evidence="2" id="KW-1185">Reference proteome</keyword>
<reference evidence="1" key="1">
    <citation type="submission" date="2023-03" db="EMBL/GenBank/DDBJ databases">
        <title>Multiphase analysis and comparison of six strains from genera Psychromarinibacter, Lutimaribacter, and Maritimibacter, including a novel species: Psychromarinibacter sediminicola sp. nov.</title>
        <authorList>
            <person name="Wang Y.-H."/>
            <person name="Ye M.-Q."/>
            <person name="Du Z.-J."/>
        </authorList>
    </citation>
    <scope>NUCLEOTIDE SEQUENCE</scope>
    <source>
        <strain evidence="1">C21-152</strain>
    </source>
</reference>
<sequence length="76" mass="8578">MTYDEFMKLDREERLKACMNDLAFVAATADELVLSPPASLAEADARLEDVSKKVHLPPEKVREVIEAWEEEAEKAS</sequence>
<dbReference type="Proteomes" id="UP001220964">
    <property type="component" value="Unassembled WGS sequence"/>
</dbReference>